<reference evidence="8" key="1">
    <citation type="journal article" date="2020" name="Nat. Commun.">
        <title>Large-scale genome sequencing of mycorrhizal fungi provides insights into the early evolution of symbiotic traits.</title>
        <authorList>
            <person name="Miyauchi S."/>
            <person name="Kiss E."/>
            <person name="Kuo A."/>
            <person name="Drula E."/>
            <person name="Kohler A."/>
            <person name="Sanchez-Garcia M."/>
            <person name="Morin E."/>
            <person name="Andreopoulos B."/>
            <person name="Barry K.W."/>
            <person name="Bonito G."/>
            <person name="Buee M."/>
            <person name="Carver A."/>
            <person name="Chen C."/>
            <person name="Cichocki N."/>
            <person name="Clum A."/>
            <person name="Culley D."/>
            <person name="Crous P.W."/>
            <person name="Fauchery L."/>
            <person name="Girlanda M."/>
            <person name="Hayes R.D."/>
            <person name="Keri Z."/>
            <person name="LaButti K."/>
            <person name="Lipzen A."/>
            <person name="Lombard V."/>
            <person name="Magnuson J."/>
            <person name="Maillard F."/>
            <person name="Murat C."/>
            <person name="Nolan M."/>
            <person name="Ohm R.A."/>
            <person name="Pangilinan J."/>
            <person name="Pereira M.F."/>
            <person name="Perotto S."/>
            <person name="Peter M."/>
            <person name="Pfister S."/>
            <person name="Riley R."/>
            <person name="Sitrit Y."/>
            <person name="Stielow J.B."/>
            <person name="Szollosi G."/>
            <person name="Zifcakova L."/>
            <person name="Stursova M."/>
            <person name="Spatafora J.W."/>
            <person name="Tedersoo L."/>
            <person name="Vaario L.M."/>
            <person name="Yamada A."/>
            <person name="Yan M."/>
            <person name="Wang P."/>
            <person name="Xu J."/>
            <person name="Bruns T."/>
            <person name="Baldrian P."/>
            <person name="Vilgalys R."/>
            <person name="Dunand C."/>
            <person name="Henrissat B."/>
            <person name="Grigoriev I.V."/>
            <person name="Hibbett D."/>
            <person name="Nagy L.G."/>
            <person name="Martin F.M."/>
        </authorList>
    </citation>
    <scope>NUCLEOTIDE SEQUENCE</scope>
    <source>
        <strain evidence="8">UP504</strain>
    </source>
</reference>
<dbReference type="PROSITE" id="PS50082">
    <property type="entry name" value="WD_REPEATS_2"/>
    <property type="match status" value="3"/>
</dbReference>
<dbReference type="InterPro" id="IPR015943">
    <property type="entry name" value="WD40/YVTN_repeat-like_dom_sf"/>
</dbReference>
<keyword evidence="3" id="KW-0677">Repeat</keyword>
<keyword evidence="4" id="KW-0156">Chromatin regulator</keyword>
<evidence type="ECO:0000259" key="7">
    <source>
        <dbReference type="Pfam" id="PF12265"/>
    </source>
</evidence>
<dbReference type="Gene3D" id="2.130.10.10">
    <property type="entry name" value="YVTN repeat-like/Quinoprotein amine dehydrogenase"/>
    <property type="match status" value="1"/>
</dbReference>
<dbReference type="InterPro" id="IPR022052">
    <property type="entry name" value="Histone-bd_RBBP4-like_N"/>
</dbReference>
<dbReference type="Pfam" id="PF00400">
    <property type="entry name" value="WD40"/>
    <property type="match status" value="3"/>
</dbReference>
<dbReference type="GO" id="GO:0006325">
    <property type="term" value="P:chromatin organization"/>
    <property type="evidence" value="ECO:0007669"/>
    <property type="project" value="UniProtKB-KW"/>
</dbReference>
<evidence type="ECO:0000313" key="8">
    <source>
        <dbReference type="EMBL" id="KAF9511042.1"/>
    </source>
</evidence>
<dbReference type="PROSITE" id="PS00678">
    <property type="entry name" value="WD_REPEATS_1"/>
    <property type="match status" value="1"/>
</dbReference>
<comment type="subcellular location">
    <subcellularLocation>
        <location evidence="1">Nucleus</location>
    </subcellularLocation>
</comment>
<evidence type="ECO:0000256" key="1">
    <source>
        <dbReference type="ARBA" id="ARBA00004123"/>
    </source>
</evidence>
<gene>
    <name evidence="8" type="ORF">BS47DRAFT_1331294</name>
</gene>
<dbReference type="InterPro" id="IPR050459">
    <property type="entry name" value="WD_repeat_RBAP46/RBAP48/MSI1"/>
</dbReference>
<dbReference type="PROSITE" id="PS50294">
    <property type="entry name" value="WD_REPEATS_REGION"/>
    <property type="match status" value="3"/>
</dbReference>
<feature type="repeat" description="WD" evidence="6">
    <location>
        <begin position="323"/>
        <end position="357"/>
    </location>
</feature>
<proteinExistence type="predicted"/>
<keyword evidence="2 6" id="KW-0853">WD repeat</keyword>
<dbReference type="PANTHER" id="PTHR22850">
    <property type="entry name" value="WD40 REPEAT FAMILY"/>
    <property type="match status" value="1"/>
</dbReference>
<dbReference type="Proteomes" id="UP000886523">
    <property type="component" value="Unassembled WGS sequence"/>
</dbReference>
<evidence type="ECO:0000256" key="3">
    <source>
        <dbReference type="ARBA" id="ARBA00022737"/>
    </source>
</evidence>
<dbReference type="OrthoDB" id="427795at2759"/>
<dbReference type="InterPro" id="IPR019775">
    <property type="entry name" value="WD40_repeat_CS"/>
</dbReference>
<dbReference type="SUPFAM" id="SSF50978">
    <property type="entry name" value="WD40 repeat-like"/>
    <property type="match status" value="1"/>
</dbReference>
<evidence type="ECO:0000256" key="2">
    <source>
        <dbReference type="ARBA" id="ARBA00022574"/>
    </source>
</evidence>
<dbReference type="PRINTS" id="PR00320">
    <property type="entry name" value="GPROTEINBRPT"/>
</dbReference>
<evidence type="ECO:0000256" key="6">
    <source>
        <dbReference type="PROSITE-ProRule" id="PRU00221"/>
    </source>
</evidence>
<dbReference type="InterPro" id="IPR036322">
    <property type="entry name" value="WD40_repeat_dom_sf"/>
</dbReference>
<dbReference type="InterPro" id="IPR020472">
    <property type="entry name" value="WD40_PAC1"/>
</dbReference>
<name>A0A9P6DRF2_9AGAM</name>
<comment type="caution">
    <text evidence="8">The sequence shown here is derived from an EMBL/GenBank/DDBJ whole genome shotgun (WGS) entry which is preliminary data.</text>
</comment>
<feature type="repeat" description="WD" evidence="6">
    <location>
        <begin position="279"/>
        <end position="315"/>
    </location>
</feature>
<accession>A0A9P6DRF2</accession>
<organism evidence="8 9">
    <name type="scientific">Hydnum rufescens UP504</name>
    <dbReference type="NCBI Taxonomy" id="1448309"/>
    <lineage>
        <taxon>Eukaryota</taxon>
        <taxon>Fungi</taxon>
        <taxon>Dikarya</taxon>
        <taxon>Basidiomycota</taxon>
        <taxon>Agaricomycotina</taxon>
        <taxon>Agaricomycetes</taxon>
        <taxon>Cantharellales</taxon>
        <taxon>Hydnaceae</taxon>
        <taxon>Hydnum</taxon>
    </lineage>
</organism>
<dbReference type="InterPro" id="IPR001680">
    <property type="entry name" value="WD40_rpt"/>
</dbReference>
<sequence length="434" mass="48916">MQRTMVSEDESAEADSKTTNEEYKIWKKNTPYLYDTVITHALDWPTLTCQWFPEVESPPGKPYTSHRLLFGTHTSLQGRDYLQIATLQLPKNDPQSADRDVLSRDQYDDDKGEIGSHNTSHHARLQIIQKINHEGEVNRARYMPQNPDLIASKAIKGSVFIFDRTKHPSEPEKGGVCRPDIELVGQEKEGFGLDWNPVKPGHILGASEDMTVCQWDITSFTKGKKTLEPLAVYRGHTSVVGDVSWHASRENIFASVGDDKQLMIWDTRNHDYTKPSQQVEAHEEEILAVAFSPSSETLLLTGSSDKTIALWDTRSLKVPLHSFHMHTDEILHLSWSPTHETIFASASSDRRVAIWDLAAIGLEQTPDDAEDGPPELLFMHGGHTSRPTDVAWATGEGMEWYVASAAEDNVVQVWKMSEGIYARGQRKVDDMELE</sequence>
<dbReference type="Pfam" id="PF12265">
    <property type="entry name" value="CAF1C_H4-bd"/>
    <property type="match status" value="1"/>
</dbReference>
<keyword evidence="5" id="KW-0539">Nucleus</keyword>
<evidence type="ECO:0000256" key="4">
    <source>
        <dbReference type="ARBA" id="ARBA00022853"/>
    </source>
</evidence>
<dbReference type="AlphaFoldDB" id="A0A9P6DRF2"/>
<dbReference type="GO" id="GO:0005634">
    <property type="term" value="C:nucleus"/>
    <property type="evidence" value="ECO:0007669"/>
    <property type="project" value="UniProtKB-SubCell"/>
</dbReference>
<dbReference type="SMART" id="SM00320">
    <property type="entry name" value="WD40"/>
    <property type="match status" value="6"/>
</dbReference>
<protein>
    <recommendedName>
        <fullName evidence="7">Histone-binding protein RBBP4-like N-terminal domain-containing protein</fullName>
    </recommendedName>
</protein>
<dbReference type="EMBL" id="MU129006">
    <property type="protein sequence ID" value="KAF9511042.1"/>
    <property type="molecule type" value="Genomic_DNA"/>
</dbReference>
<evidence type="ECO:0000313" key="9">
    <source>
        <dbReference type="Proteomes" id="UP000886523"/>
    </source>
</evidence>
<evidence type="ECO:0000256" key="5">
    <source>
        <dbReference type="ARBA" id="ARBA00023242"/>
    </source>
</evidence>
<feature type="repeat" description="WD" evidence="6">
    <location>
        <begin position="233"/>
        <end position="275"/>
    </location>
</feature>
<keyword evidence="9" id="KW-1185">Reference proteome</keyword>
<feature type="domain" description="Histone-binding protein RBBP4-like N-terminal" evidence="7">
    <location>
        <begin position="21"/>
        <end position="91"/>
    </location>
</feature>